<protein>
    <submittedName>
        <fullName evidence="4">Gibberellin-regulated protein 9</fullName>
    </submittedName>
</protein>
<keyword evidence="3" id="KW-1185">Reference proteome</keyword>
<dbReference type="PANTHER" id="PTHR23201:SF20">
    <property type="entry name" value="GIBBERELLIN-REGULATED PROTEIN 9-LIKE"/>
    <property type="match status" value="1"/>
</dbReference>
<dbReference type="GeneID" id="111020228"/>
<comment type="similarity">
    <text evidence="1">Belongs to the GASA family.</text>
</comment>
<dbReference type="Proteomes" id="UP000504603">
    <property type="component" value="Unplaced"/>
</dbReference>
<evidence type="ECO:0000256" key="2">
    <source>
        <dbReference type="SAM" id="SignalP"/>
    </source>
</evidence>
<sequence>MKPISFLFILLLLLFLLQALSEASPSYSTVNKGSNRVAVDKKHQQSPKINCKYACSRRCMKASRKKICMRACGSCCSRCHCVPPGTYGNHQLCPCYARLKTHANKPKCP</sequence>
<dbReference type="RefSeq" id="XP_022152524.1">
    <property type="nucleotide sequence ID" value="XM_022296832.1"/>
</dbReference>
<dbReference type="OrthoDB" id="625265at2759"/>
<name>A0A6J1DG94_MOMCH</name>
<evidence type="ECO:0000313" key="4">
    <source>
        <dbReference type="RefSeq" id="XP_022152524.1"/>
    </source>
</evidence>
<evidence type="ECO:0000313" key="3">
    <source>
        <dbReference type="Proteomes" id="UP000504603"/>
    </source>
</evidence>
<reference evidence="4" key="1">
    <citation type="submission" date="2025-08" db="UniProtKB">
        <authorList>
            <consortium name="RefSeq"/>
        </authorList>
    </citation>
    <scope>IDENTIFICATION</scope>
    <source>
        <strain evidence="4">OHB3-1</strain>
    </source>
</reference>
<proteinExistence type="inferred from homology"/>
<gene>
    <name evidence="4" type="primary">LOC111020228</name>
</gene>
<feature type="chain" id="PRO_5026831850" evidence="2">
    <location>
        <begin position="24"/>
        <end position="109"/>
    </location>
</feature>
<dbReference type="PANTHER" id="PTHR23201">
    <property type="entry name" value="EXTENSIN, PROLINE-RICH PROTEIN"/>
    <property type="match status" value="1"/>
</dbReference>
<keyword evidence="2" id="KW-0732">Signal</keyword>
<dbReference type="KEGG" id="mcha:111020228"/>
<accession>A0A6J1DG94</accession>
<dbReference type="AlphaFoldDB" id="A0A6J1DG94"/>
<organism evidence="3 4">
    <name type="scientific">Momordica charantia</name>
    <name type="common">Bitter gourd</name>
    <name type="synonym">Balsam pear</name>
    <dbReference type="NCBI Taxonomy" id="3673"/>
    <lineage>
        <taxon>Eukaryota</taxon>
        <taxon>Viridiplantae</taxon>
        <taxon>Streptophyta</taxon>
        <taxon>Embryophyta</taxon>
        <taxon>Tracheophyta</taxon>
        <taxon>Spermatophyta</taxon>
        <taxon>Magnoliopsida</taxon>
        <taxon>eudicotyledons</taxon>
        <taxon>Gunneridae</taxon>
        <taxon>Pentapetalae</taxon>
        <taxon>rosids</taxon>
        <taxon>fabids</taxon>
        <taxon>Cucurbitales</taxon>
        <taxon>Cucurbitaceae</taxon>
        <taxon>Momordiceae</taxon>
        <taxon>Momordica</taxon>
    </lineage>
</organism>
<evidence type="ECO:0000256" key="1">
    <source>
        <dbReference type="ARBA" id="ARBA00010582"/>
    </source>
</evidence>
<dbReference type="Pfam" id="PF02704">
    <property type="entry name" value="GASA"/>
    <property type="match status" value="1"/>
</dbReference>
<dbReference type="InterPro" id="IPR003854">
    <property type="entry name" value="GASA"/>
</dbReference>
<feature type="signal peptide" evidence="2">
    <location>
        <begin position="1"/>
        <end position="23"/>
    </location>
</feature>